<evidence type="ECO:0000313" key="3">
    <source>
        <dbReference type="EMBL" id="OKL55407.1"/>
    </source>
</evidence>
<organism evidence="3 4">
    <name type="scientific">Talaromyces atroroseus</name>
    <dbReference type="NCBI Taxonomy" id="1441469"/>
    <lineage>
        <taxon>Eukaryota</taxon>
        <taxon>Fungi</taxon>
        <taxon>Dikarya</taxon>
        <taxon>Ascomycota</taxon>
        <taxon>Pezizomycotina</taxon>
        <taxon>Eurotiomycetes</taxon>
        <taxon>Eurotiomycetidae</taxon>
        <taxon>Eurotiales</taxon>
        <taxon>Trichocomaceae</taxon>
        <taxon>Talaromyces</taxon>
        <taxon>Talaromyces sect. Trachyspermi</taxon>
    </lineage>
</organism>
<comment type="caution">
    <text evidence="3">The sequence shown here is derived from an EMBL/GenBank/DDBJ whole genome shotgun (WGS) entry which is preliminary data.</text>
</comment>
<reference evidence="3 4" key="1">
    <citation type="submission" date="2015-06" db="EMBL/GenBank/DDBJ databases">
        <title>Talaromyces atroroseus IBT 11181 draft genome.</title>
        <authorList>
            <person name="Rasmussen K.B."/>
            <person name="Rasmussen S."/>
            <person name="Petersen B."/>
            <person name="Sicheritz-Ponten T."/>
            <person name="Mortensen U.H."/>
            <person name="Thrane U."/>
        </authorList>
    </citation>
    <scope>NUCLEOTIDE SEQUENCE [LARGE SCALE GENOMIC DNA]</scope>
    <source>
        <strain evidence="3 4">IBT 11181</strain>
    </source>
</reference>
<keyword evidence="1" id="KW-1133">Transmembrane helix</keyword>
<dbReference type="STRING" id="1441469.A0A1Q5Q6B7"/>
<keyword evidence="1" id="KW-0472">Membrane</keyword>
<accession>A0A1Q5Q6B7</accession>
<dbReference type="EMBL" id="LFMY01000021">
    <property type="protein sequence ID" value="OKL55407.1"/>
    <property type="molecule type" value="Genomic_DNA"/>
</dbReference>
<dbReference type="GeneID" id="31009050"/>
<dbReference type="InterPro" id="IPR029058">
    <property type="entry name" value="AB_hydrolase_fold"/>
</dbReference>
<gene>
    <name evidence="3" type="ORF">UA08_09294</name>
</gene>
<dbReference type="OrthoDB" id="446723at2759"/>
<protein>
    <recommendedName>
        <fullName evidence="2">AB hydrolase-1 domain-containing protein</fullName>
    </recommendedName>
</protein>
<evidence type="ECO:0000313" key="4">
    <source>
        <dbReference type="Proteomes" id="UP000214365"/>
    </source>
</evidence>
<proteinExistence type="predicted"/>
<dbReference type="PANTHER" id="PTHR12277:SF81">
    <property type="entry name" value="PROTEIN ABHD13"/>
    <property type="match status" value="1"/>
</dbReference>
<dbReference type="Gene3D" id="3.40.50.1820">
    <property type="entry name" value="alpha/beta hydrolase"/>
    <property type="match status" value="1"/>
</dbReference>
<dbReference type="AlphaFoldDB" id="A0A1Q5Q6B7"/>
<sequence length="401" mass="44397">MAVGRIIGSFFQYASISIAAAIGLYATLLALLTISTLQSHAVYLHAIQMTWFKDLDVPENFGFLKNQVTPFSIKTPDGERLYAWHILPIELYRKHEQSLIAEPVGFVSDFTSRIAFQLLRDDPDARLILHMHGAGGTVGSGYRVPNYRALSAGQPGKIHVLTFDYRGFGKSTGSPSEDGLILDAHAVVDWAMKIAGIPPSRILIFGQSMGTAVSIAVSEKLAMQSPPVVFAGTVLIAPFVDCATLVSTYRVAGVIPILSPLASFPLLFNYLRRLIQDQWPSKDRIARYIRSNEVNGEKYRLAIIHAQDDYDIPWHHTEVVFWHAVNASIPTGISYEELEVRKLDSQVDLGAAGSIMEWRTDNGVIREEVLKTGLHDVIMGYPIVTMAVMRFFEAADPSFTC</sequence>
<dbReference type="Pfam" id="PF12697">
    <property type="entry name" value="Abhydrolase_6"/>
    <property type="match status" value="1"/>
</dbReference>
<feature type="transmembrane region" description="Helical" evidence="1">
    <location>
        <begin position="12"/>
        <end position="34"/>
    </location>
</feature>
<dbReference type="Proteomes" id="UP000214365">
    <property type="component" value="Unassembled WGS sequence"/>
</dbReference>
<keyword evidence="4" id="KW-1185">Reference proteome</keyword>
<feature type="domain" description="AB hydrolase-1" evidence="2">
    <location>
        <begin position="128"/>
        <end position="290"/>
    </location>
</feature>
<name>A0A1Q5Q6B7_TALAT</name>
<dbReference type="RefSeq" id="XP_020115528.1">
    <property type="nucleotide sequence ID" value="XM_020265221.1"/>
</dbReference>
<dbReference type="PANTHER" id="PTHR12277">
    <property type="entry name" value="ALPHA/BETA HYDROLASE DOMAIN-CONTAINING PROTEIN"/>
    <property type="match status" value="1"/>
</dbReference>
<evidence type="ECO:0000259" key="2">
    <source>
        <dbReference type="Pfam" id="PF12697"/>
    </source>
</evidence>
<dbReference type="SUPFAM" id="SSF53474">
    <property type="entry name" value="alpha/beta-Hydrolases"/>
    <property type="match status" value="1"/>
</dbReference>
<keyword evidence="1" id="KW-0812">Transmembrane</keyword>
<dbReference type="InterPro" id="IPR000073">
    <property type="entry name" value="AB_hydrolase_1"/>
</dbReference>
<evidence type="ECO:0000256" key="1">
    <source>
        <dbReference type="SAM" id="Phobius"/>
    </source>
</evidence>